<organism evidence="1">
    <name type="scientific">Myoviridae sp. ctGgs6</name>
    <dbReference type="NCBI Taxonomy" id="2825072"/>
    <lineage>
        <taxon>Viruses</taxon>
        <taxon>Duplodnaviria</taxon>
        <taxon>Heunggongvirae</taxon>
        <taxon>Uroviricota</taxon>
        <taxon>Caudoviricetes</taxon>
    </lineage>
</organism>
<name>A0A8S5USK7_9CAUD</name>
<reference evidence="1" key="1">
    <citation type="journal article" date="2021" name="Proc. Natl. Acad. Sci. U.S.A.">
        <title>A Catalog of Tens of Thousands of Viruses from Human Metagenomes Reveals Hidden Associations with Chronic Diseases.</title>
        <authorList>
            <person name="Tisza M.J."/>
            <person name="Buck C.B."/>
        </authorList>
    </citation>
    <scope>NUCLEOTIDE SEQUENCE</scope>
    <source>
        <strain evidence="1">CtGgs6</strain>
    </source>
</reference>
<sequence>MADSPNFKNKWEVGIYNIALYGMMYPVKDTRPLDLFRWPIFS</sequence>
<protein>
    <submittedName>
        <fullName evidence="1">Uncharacterized protein</fullName>
    </submittedName>
</protein>
<evidence type="ECO:0000313" key="1">
    <source>
        <dbReference type="EMBL" id="DAF97358.1"/>
    </source>
</evidence>
<dbReference type="EMBL" id="BK016132">
    <property type="protein sequence ID" value="DAF97358.1"/>
    <property type="molecule type" value="Genomic_DNA"/>
</dbReference>
<proteinExistence type="predicted"/>
<accession>A0A8S5USK7</accession>